<feature type="coiled-coil region" evidence="1">
    <location>
        <begin position="1522"/>
        <end position="1549"/>
    </location>
</feature>
<keyword evidence="3" id="KW-1133">Transmembrane helix</keyword>
<feature type="coiled-coil region" evidence="1">
    <location>
        <begin position="1949"/>
        <end position="1976"/>
    </location>
</feature>
<feature type="coiled-coil region" evidence="1">
    <location>
        <begin position="1644"/>
        <end position="1671"/>
    </location>
</feature>
<evidence type="ECO:0000313" key="5">
    <source>
        <dbReference type="Proteomes" id="UP000289738"/>
    </source>
</evidence>
<evidence type="ECO:0000256" key="2">
    <source>
        <dbReference type="SAM" id="MobiDB-lite"/>
    </source>
</evidence>
<dbReference type="PANTHER" id="PTHR43939">
    <property type="entry name" value="COILED-COIL DOMAIN-CONTAINING PROTEIN 158"/>
    <property type="match status" value="1"/>
</dbReference>
<keyword evidence="3" id="KW-0812">Transmembrane</keyword>
<feature type="coiled-coil region" evidence="1">
    <location>
        <begin position="1332"/>
        <end position="1366"/>
    </location>
</feature>
<feature type="coiled-coil region" evidence="1">
    <location>
        <begin position="263"/>
        <end position="290"/>
    </location>
</feature>
<proteinExistence type="predicted"/>
<feature type="region of interest" description="Disordered" evidence="2">
    <location>
        <begin position="1"/>
        <end position="64"/>
    </location>
</feature>
<feature type="coiled-coil region" evidence="1">
    <location>
        <begin position="1888"/>
        <end position="1915"/>
    </location>
</feature>
<accession>A0A444YUH7</accession>
<comment type="caution">
    <text evidence="4">The sequence shown here is derived from an EMBL/GenBank/DDBJ whole genome shotgun (WGS) entry which is preliminary data.</text>
</comment>
<keyword evidence="3" id="KW-0472">Membrane</keyword>
<protein>
    <submittedName>
        <fullName evidence="4">Uncharacterized protein</fullName>
    </submittedName>
</protein>
<dbReference type="Proteomes" id="UP000289738">
    <property type="component" value="Chromosome B06"/>
</dbReference>
<feature type="coiled-coil region" evidence="1">
    <location>
        <begin position="2694"/>
        <end position="2840"/>
    </location>
</feature>
<feature type="region of interest" description="Disordered" evidence="2">
    <location>
        <begin position="1073"/>
        <end position="1105"/>
    </location>
</feature>
<feature type="coiled-coil region" evidence="1">
    <location>
        <begin position="1827"/>
        <end position="1854"/>
    </location>
</feature>
<organism evidence="4 5">
    <name type="scientific">Arachis hypogaea</name>
    <name type="common">Peanut</name>
    <dbReference type="NCBI Taxonomy" id="3818"/>
    <lineage>
        <taxon>Eukaryota</taxon>
        <taxon>Viridiplantae</taxon>
        <taxon>Streptophyta</taxon>
        <taxon>Embryophyta</taxon>
        <taxon>Tracheophyta</taxon>
        <taxon>Spermatophyta</taxon>
        <taxon>Magnoliopsida</taxon>
        <taxon>eudicotyledons</taxon>
        <taxon>Gunneridae</taxon>
        <taxon>Pentapetalae</taxon>
        <taxon>rosids</taxon>
        <taxon>fabids</taxon>
        <taxon>Fabales</taxon>
        <taxon>Fabaceae</taxon>
        <taxon>Papilionoideae</taxon>
        <taxon>50 kb inversion clade</taxon>
        <taxon>dalbergioids sensu lato</taxon>
        <taxon>Dalbergieae</taxon>
        <taxon>Pterocarpus clade</taxon>
        <taxon>Arachis</taxon>
    </lineage>
</organism>
<feature type="coiled-coil region" evidence="1">
    <location>
        <begin position="1705"/>
        <end position="1732"/>
    </location>
</feature>
<feature type="coiled-coil region" evidence="1">
    <location>
        <begin position="1766"/>
        <end position="1793"/>
    </location>
</feature>
<dbReference type="EMBL" id="SDMP01000016">
    <property type="protein sequence ID" value="RYR05583.1"/>
    <property type="molecule type" value="Genomic_DNA"/>
</dbReference>
<feature type="coiled-coil region" evidence="1">
    <location>
        <begin position="2071"/>
        <end position="2098"/>
    </location>
</feature>
<feature type="coiled-coil region" evidence="1">
    <location>
        <begin position="873"/>
        <end position="970"/>
    </location>
</feature>
<evidence type="ECO:0000313" key="4">
    <source>
        <dbReference type="EMBL" id="RYR05583.1"/>
    </source>
</evidence>
<evidence type="ECO:0000256" key="3">
    <source>
        <dbReference type="SAM" id="Phobius"/>
    </source>
</evidence>
<feature type="coiled-coil region" evidence="1">
    <location>
        <begin position="2945"/>
        <end position="3007"/>
    </location>
</feature>
<feature type="coiled-coil region" evidence="1">
    <location>
        <begin position="2003"/>
        <end position="2030"/>
    </location>
</feature>
<gene>
    <name evidence="4" type="ORF">Ahy_B06g085440</name>
</gene>
<feature type="coiled-coil region" evidence="1">
    <location>
        <begin position="765"/>
        <end position="792"/>
    </location>
</feature>
<feature type="coiled-coil region" evidence="1">
    <location>
        <begin position="1461"/>
        <end position="1488"/>
    </location>
</feature>
<sequence>MQDADGLDTKKSGQSTDVEEAFHKTEQLGKSVEVVSSPKDIMPDKHLTSNQGQGDDIATGGPSVKNPEGEILSGSSHEEMHLQPIQEQIVEQVHSGHGRGLQEEPYQQSTPVGSIALDPNYELSMGDDAVNLARPVDASHSFDAKTVDFMKLAGIIKDLNEDVLAEIIRGLNEDEFYFLLKSRREVSDADPLATSSTLPDGDFSEAFQRLKEELFLSTLMKSISDMQLSEHLELQLQADNEHPQFVDEVSELRASHLEVNEKNQLLIEELSNCRAELQDVSQKCVELQNQFNAAKGVVDTLSARVVELQISCEVSQEDSLNLSADLSDCRSLISCLQSEKKGMNENLELVSSEKVRLANEKEVHLGESKRLSTELSDLKSSMEVIEVGNEVFDDSLGFVSLKTCLNEMEKILAKLEQATNEFHFQSVGRSGEQVSPAAVSKTHEDEHEVEVRDSNEVHSSSESFIMFAKEETGNMRKLLSEWKGHVQSADALFKGERDGRKIGDAKNRDLKDQFEELKQHCSNLEASNVELTVQCEAAKQLLADFQEKKCHLEELCEALKQEDIQLKAKNNELYEKLGQFQSKVSELYTEICDVKQSSNEMSSIIGDQLENLQKELTQRTMVLEQGWNTIMADIFKLVSKLNESVGETSSAVSFDAHDNLDINNLLAVSVNAATKMIFDLRKKLEATCSEHETICSSFKEVNMKCEDLLGRNELAVGVLHKIYNDLRKLLLSHSGSMGEEKIDVQSEALPDLLNYDSYQNIMRCLVDLLTEKRELESVNNEMKSEMEELKIKCLDLDSVSKLIEDLAGALNIEHSQIERNKTPLSCLDSLVSSLLQKTRDAEIQLHMTKEGYGYSETELAELEDKMHYLDTLRLEKENEILVLKEILHQAEEALTAARSELHEKTNELEYSEQKVSSVREKLSIAVAKGKGLVVQRDGLKQSLAETSSELERCMQELQLKDARLHEVETKLKTYAEAGERMEAMESELSYIRNSSNSLRESFLLKDSMLQRIEEVLEELDLPEQFHSGDIIEKIDWLARSVASNSLPMNDWEQKESAGGVSYADAGYVARESLEDDSQLPPDSGDDSRKDDSQLQSDPGDVRQQQEELQASLVPLDGDDLRKKFEELHKKYFGLAEQNEMLEQSLMERNSIVQRWEELVDRIDMPSHLRSVEMEDRIEWVGRALAEANHHVDSLQLKIEKYESYCGLLNSDLEGSQRTVSALQTDLRSLTTEREHLSEKLEVLMFECEKLSMEVGQAEYQNEVMHNEISSLKDILEKKELENEKLHTELASLKDILEKKDSIEEQVFAIDSKLRKLHDLLGDALPESEMENLVSVTANIDSLEELLRKLIENQASLQSKKDAIEEQIFTIDSKLQKLHDLVCDVLPESETQNLVSGSANIDSLEELLRRLVENQASLKSKKDAIEEQIFTIDGKLRKLHDLVGDVLPESETENLVSGSLSIDSLEALLRKLIENQVGLQSKKDAIEEQIFIIDGKLRKLHDLVGDALPESETENLVSGSLNIDSLEELLRRLIENQASLQSKKDAIEEQIFIIDGKLRRLHDLVGDALPESETENLVSGSANIDSLEELLRKLIENQASIQSEKGAIEEQIFTTDGKLRKLYDLIRDVLPESETQNLVSGSSNIDSLEELLRKLVENQASLQSKKDAIEEQIFTVDGKLKKLHDLVGDVLPQSETENLVSGSANIDSLEELLRKLIENQASFRSKKDAIEEQIFTIDGKLQKLHDLVRDVLPESETQNLVSGSANIDSLEELLRKLVENQASLQSKKDAIEEQIFTIDGKLKKLHDLVGDVLPESETGNLVSGSANIDSLEELLRKLIENQASFRSKKDAIEEQIFTIDGKLQKLHDLVRDVLPESETQNLVSGSANIDSLEELLRKLVENQASLQSKKDAIEEQIFTIDRKLKKLHDLVGDVLPESETENLVSGSANIDSLEELLRKLIENQASLQTKKDATEEQIFIIDGKLRKLHELVGDALPESETENLVSRSANIDSLEELLRKLIENQASIQSEKGAIEEQIFTTDGKLRKLHDLVFDVLPEYETENLVSGSANIDTLEELLRKLVENQASLQSKKDTIEEQIFTIDVKLRKLHDLVGDVLPESETENLVSGSANIDSLEELLRKLIENQASLQSNKLMHVVELASDSSQQDGATILEARSTDMHDKEEADIDRYKKDLEEALSELAHAKEEREKTLEKQMSLSTEVEALSKRIEELQLLLNQEEQKSASVREKLNVAVRKGKSLVQHRDSLKQTIEEMTTEITQLKSEISNREDTLAEHAQKLSHLSTYPNRLEALESEMIHLKNHLAESEHHLQEKEYSLNLILNKLGEIEIGGEGYISDPIKKLECIEKLCSDLHGTVASLEQESRKSKRAAELLLAELNEVQERNDAFQEELAKADAELVDLRKERDSFEAAKLEALSHLQKLSALHEEGKKNHSSEMTALKSSMNELCTGFGEIQHLLVSAFSMDLESFQNLEAGLKSCIKGSNATNMLDSSVAKTHNGMSPCSSITKSSLSSDSRSDFDTVGNFHLLRSQLQEVLVEIGSLKERITMHSSLMLEQDKNLSELMASIEKEMTIQRESCEAMKQKVTNQDGELVALRGSIDYLCEACISSVNEIENGKAELVGNKVESDPGINLMLTSFGDGTSEERIRTLVDRLLMAAKSVATIRTGFADANHNEMKATITNLQLELQEKDVQRERICSELVKQIKDAEASANSYSQDLQSLKIQEHNLKKQVEVIEAERKILEERVNELQEKQRIAAELEEKTKSQTDLLAAKDQEIESLMHALDEEEMQMEELTNKIVELEKVVQQKTQEIESLDSSRGKVMKKLAVTVGKFDELHHLSASLLSEVERLQSQLQERDSEISFLRQEVTRCTNDVLLATQMSNKAGSDEIFELLMWVDTMISQEGMDDILPDLKSNSQVHEYKEILQKKLMSVLSELENLKAVAENKDAMLQEEKSKVEKLNHKAETLEKSLHEKEMQLNLLEGVEENGKGASTSSEILEVEPVVNEWRTTGSFVTPQVRSLRKGNNDYVAIAVDEDPVSTSRIEDEEDDKVHGFKSLSSSKIVPRFTRPVTDLIDGLWVSCDRTLMRRPILRLGIIIYWAIVHALLAFFVV</sequence>
<evidence type="ECO:0000256" key="1">
    <source>
        <dbReference type="SAM" id="Coils"/>
    </source>
</evidence>
<keyword evidence="1" id="KW-0175">Coiled coil</keyword>
<name>A0A444YUH7_ARAHY</name>
<dbReference type="STRING" id="3818.A0A444YUH7"/>
<feature type="coiled-coil region" evidence="1">
    <location>
        <begin position="1400"/>
        <end position="1427"/>
    </location>
</feature>
<feature type="coiled-coil region" evidence="1">
    <location>
        <begin position="2377"/>
        <end position="2432"/>
    </location>
</feature>
<keyword evidence="5" id="KW-1185">Reference proteome</keyword>
<feature type="transmembrane region" description="Helical" evidence="3">
    <location>
        <begin position="3113"/>
        <end position="3133"/>
    </location>
</feature>
<feature type="coiled-coil region" evidence="1">
    <location>
        <begin position="2181"/>
        <end position="2330"/>
    </location>
</feature>
<feature type="coiled-coil region" evidence="1">
    <location>
        <begin position="1184"/>
        <end position="1295"/>
    </location>
</feature>
<reference evidence="4 5" key="1">
    <citation type="submission" date="2019-01" db="EMBL/GenBank/DDBJ databases">
        <title>Sequencing of cultivated peanut Arachis hypogaea provides insights into genome evolution and oil improvement.</title>
        <authorList>
            <person name="Chen X."/>
        </authorList>
    </citation>
    <scope>NUCLEOTIDE SEQUENCE [LARGE SCALE GENOMIC DNA]</scope>
    <source>
        <strain evidence="5">cv. Fuhuasheng</strain>
        <tissue evidence="4">Leaves</tissue>
    </source>
</reference>
<dbReference type="PANTHER" id="PTHR43939:SF50">
    <property type="entry name" value="NUCLEOPORIN"/>
    <property type="match status" value="1"/>
</dbReference>
<feature type="coiled-coil region" evidence="1">
    <location>
        <begin position="507"/>
        <end position="576"/>
    </location>
</feature>